<sequence length="135" mass="15188">MFELHPQLAKDCVEVGDYSLSKVLLLNDSNYPWIILVPKRSDIREIFQLSEDDQRQLLAESSALSEAMAAHFNADKMNVAALGNMVPQLHLHHIVRYKNDASWPNPVWGAVAAKPYNKTELDDLLATFKSILSLA</sequence>
<dbReference type="SUPFAM" id="SSF54197">
    <property type="entry name" value="HIT-like"/>
    <property type="match status" value="1"/>
</dbReference>
<dbReference type="Pfam" id="PF01230">
    <property type="entry name" value="HIT"/>
    <property type="match status" value="1"/>
</dbReference>
<dbReference type="KEGG" id="osg:BST96_13705"/>
<evidence type="ECO:0000256" key="1">
    <source>
        <dbReference type="PROSITE-ProRule" id="PRU00464"/>
    </source>
</evidence>
<keyword evidence="4" id="KW-1185">Reference proteome</keyword>
<feature type="domain" description="HIT" evidence="2">
    <location>
        <begin position="34"/>
        <end position="103"/>
    </location>
</feature>
<organism evidence="3 4">
    <name type="scientific">Oceanicoccus sagamiensis</name>
    <dbReference type="NCBI Taxonomy" id="716816"/>
    <lineage>
        <taxon>Bacteria</taxon>
        <taxon>Pseudomonadati</taxon>
        <taxon>Pseudomonadota</taxon>
        <taxon>Gammaproteobacteria</taxon>
        <taxon>Cellvibrionales</taxon>
        <taxon>Spongiibacteraceae</taxon>
        <taxon>Oceanicoccus</taxon>
    </lineage>
</organism>
<dbReference type="AlphaFoldDB" id="A0A1X9NBU9"/>
<dbReference type="PIRSF" id="PIRSF000714">
    <property type="entry name" value="HIT"/>
    <property type="match status" value="1"/>
</dbReference>
<evidence type="ECO:0000259" key="2">
    <source>
        <dbReference type="PROSITE" id="PS51084"/>
    </source>
</evidence>
<proteinExistence type="predicted"/>
<reference evidence="3 4" key="1">
    <citation type="submission" date="2016-11" db="EMBL/GenBank/DDBJ databases">
        <title>Trade-off between light-utilization and light-protection in marine flavobacteria.</title>
        <authorList>
            <person name="Kumagai Y."/>
        </authorList>
    </citation>
    <scope>NUCLEOTIDE SEQUENCE [LARGE SCALE GENOMIC DNA]</scope>
    <source>
        <strain evidence="3 4">NBRC 107125</strain>
    </source>
</reference>
<dbReference type="InterPro" id="IPR026026">
    <property type="entry name" value="HIT_Hint"/>
</dbReference>
<dbReference type="Gene3D" id="3.30.428.10">
    <property type="entry name" value="HIT-like"/>
    <property type="match status" value="1"/>
</dbReference>
<dbReference type="EMBL" id="CP019343">
    <property type="protein sequence ID" value="ARN75076.1"/>
    <property type="molecule type" value="Genomic_DNA"/>
</dbReference>
<evidence type="ECO:0000313" key="4">
    <source>
        <dbReference type="Proteomes" id="UP000193450"/>
    </source>
</evidence>
<comment type="caution">
    <text evidence="1">Lacks conserved residue(s) required for the propagation of feature annotation.</text>
</comment>
<dbReference type="STRING" id="716816.BST96_13705"/>
<name>A0A1X9NBU9_9GAMM</name>
<dbReference type="InterPro" id="IPR036265">
    <property type="entry name" value="HIT-like_sf"/>
</dbReference>
<dbReference type="RefSeq" id="WP_085759244.1">
    <property type="nucleotide sequence ID" value="NZ_CP019343.1"/>
</dbReference>
<evidence type="ECO:0000313" key="3">
    <source>
        <dbReference type="EMBL" id="ARN75076.1"/>
    </source>
</evidence>
<dbReference type="OrthoDB" id="9799145at2"/>
<gene>
    <name evidence="3" type="ORF">BST96_13705</name>
</gene>
<dbReference type="Proteomes" id="UP000193450">
    <property type="component" value="Chromosome"/>
</dbReference>
<dbReference type="PROSITE" id="PS51084">
    <property type="entry name" value="HIT_2"/>
    <property type="match status" value="1"/>
</dbReference>
<dbReference type="InterPro" id="IPR011146">
    <property type="entry name" value="HIT-like"/>
</dbReference>
<protein>
    <submittedName>
        <fullName evidence="3">HIT family protein</fullName>
    </submittedName>
</protein>
<accession>A0A1X9NBU9</accession>
<dbReference type="GO" id="GO:0003824">
    <property type="term" value="F:catalytic activity"/>
    <property type="evidence" value="ECO:0007669"/>
    <property type="project" value="InterPro"/>
</dbReference>